<gene>
    <name evidence="2" type="ORF">SAMN05421869_1113</name>
</gene>
<dbReference type="SUPFAM" id="SSF46785">
    <property type="entry name" value="Winged helix' DNA-binding domain"/>
    <property type="match status" value="1"/>
</dbReference>
<proteinExistence type="predicted"/>
<evidence type="ECO:0000259" key="1">
    <source>
        <dbReference type="Pfam" id="PF03551"/>
    </source>
</evidence>
<name>A0A1G8UIM9_9ACTN</name>
<protein>
    <submittedName>
        <fullName evidence="2">PadR family transcriptional regulator, regulatory protein PadR</fullName>
    </submittedName>
</protein>
<dbReference type="InterPro" id="IPR005149">
    <property type="entry name" value="Tscrpt_reg_PadR_N"/>
</dbReference>
<keyword evidence="3" id="KW-1185">Reference proteome</keyword>
<organism evidence="2 3">
    <name type="scientific">Nonomuraea jiangxiensis</name>
    <dbReference type="NCBI Taxonomy" id="633440"/>
    <lineage>
        <taxon>Bacteria</taxon>
        <taxon>Bacillati</taxon>
        <taxon>Actinomycetota</taxon>
        <taxon>Actinomycetes</taxon>
        <taxon>Streptosporangiales</taxon>
        <taxon>Streptosporangiaceae</taxon>
        <taxon>Nonomuraea</taxon>
    </lineage>
</organism>
<feature type="domain" description="Transcription regulator PadR N-terminal" evidence="1">
    <location>
        <begin position="22"/>
        <end position="67"/>
    </location>
</feature>
<accession>A0A1G8UIM9</accession>
<reference evidence="2 3" key="1">
    <citation type="submission" date="2016-10" db="EMBL/GenBank/DDBJ databases">
        <authorList>
            <person name="de Groot N.N."/>
        </authorList>
    </citation>
    <scope>NUCLEOTIDE SEQUENCE [LARGE SCALE GENOMIC DNA]</scope>
    <source>
        <strain evidence="2 3">CGMCC 4.6533</strain>
    </source>
</reference>
<dbReference type="AlphaFoldDB" id="A0A1G8UIM9"/>
<dbReference type="Gene3D" id="1.10.10.10">
    <property type="entry name" value="Winged helix-like DNA-binding domain superfamily/Winged helix DNA-binding domain"/>
    <property type="match status" value="1"/>
</dbReference>
<dbReference type="Pfam" id="PF03551">
    <property type="entry name" value="PadR"/>
    <property type="match status" value="1"/>
</dbReference>
<dbReference type="RefSeq" id="WP_176993357.1">
    <property type="nucleotide sequence ID" value="NZ_FNDJ01000011.1"/>
</dbReference>
<evidence type="ECO:0000313" key="3">
    <source>
        <dbReference type="Proteomes" id="UP000199202"/>
    </source>
</evidence>
<dbReference type="InterPro" id="IPR036388">
    <property type="entry name" value="WH-like_DNA-bd_sf"/>
</dbReference>
<evidence type="ECO:0000313" key="2">
    <source>
        <dbReference type="EMBL" id="SDJ53716.1"/>
    </source>
</evidence>
<dbReference type="InterPro" id="IPR036390">
    <property type="entry name" value="WH_DNA-bd_sf"/>
</dbReference>
<dbReference type="EMBL" id="FNDJ01000011">
    <property type="protein sequence ID" value="SDJ53716.1"/>
    <property type="molecule type" value="Genomic_DNA"/>
</dbReference>
<dbReference type="STRING" id="633440.SAMN05421869_1113"/>
<sequence length="84" mass="9386">MLQDAAGRGEATYGLEICKTTGLGPGTAYPILTRLERIGWVRAYWTEDDTRGPRRRMYELTGEGVSAIDHTQTAATMRRPGWAR</sequence>
<dbReference type="Proteomes" id="UP000199202">
    <property type="component" value="Unassembled WGS sequence"/>
</dbReference>